<dbReference type="GO" id="GO:0006260">
    <property type="term" value="P:DNA replication"/>
    <property type="evidence" value="ECO:0007669"/>
    <property type="project" value="UniProtKB-UniRule"/>
</dbReference>
<evidence type="ECO:0000256" key="14">
    <source>
        <dbReference type="RuleBase" id="RU003991"/>
    </source>
</evidence>
<evidence type="ECO:0000256" key="4">
    <source>
        <dbReference type="ARBA" id="ARBA00022705"/>
    </source>
</evidence>
<sequence length="203" mass="22104">MKLTKRQEEVLECIRGHIDATGYPPTRAEIATALGFKSANAAEEHLKALARKGAIQIIPGTSRGIRLPEPEHVSEGIPVIGRVAAGSPILAQEHIEEHCTISADFFHPAANYLLRVHGTSMKDIGIMDGDLLAVHQCAEAQNGQVVVARIDDEVTVKRFKKEGHMVYLMAENSEFSPIEIDLRQQELSIEGLGVGVIRQGGEL</sequence>
<dbReference type="InterPro" id="IPR036388">
    <property type="entry name" value="WH-like_DNA-bd_sf"/>
</dbReference>
<dbReference type="SUPFAM" id="SSF51306">
    <property type="entry name" value="LexA/Signal peptidase"/>
    <property type="match status" value="1"/>
</dbReference>
<keyword evidence="12 13" id="KW-0742">SOS response</keyword>
<dbReference type="GO" id="GO:0006281">
    <property type="term" value="P:DNA repair"/>
    <property type="evidence" value="ECO:0007669"/>
    <property type="project" value="UniProtKB-UniRule"/>
</dbReference>
<evidence type="ECO:0000256" key="11">
    <source>
        <dbReference type="ARBA" id="ARBA00023204"/>
    </source>
</evidence>
<dbReference type="EMBL" id="FTOE01000002">
    <property type="protein sequence ID" value="SIS58428.1"/>
    <property type="molecule type" value="Genomic_DNA"/>
</dbReference>
<dbReference type="Pfam" id="PF00717">
    <property type="entry name" value="Peptidase_S24"/>
    <property type="match status" value="1"/>
</dbReference>
<comment type="function">
    <text evidence="13">Represses a number of genes involved in the response to DNA damage (SOS response), including recA and lexA. In the presence of single-stranded DNA, RecA interacts with LexA causing an autocatalytic cleavage which disrupts the DNA-binding part of LexA, leading to derepression of the SOS regulon and eventually DNA repair.</text>
</comment>
<keyword evidence="7 13" id="KW-0068">Autocatalytic cleavage</keyword>
<keyword evidence="8 13" id="KW-0805">Transcription regulation</keyword>
<dbReference type="FunFam" id="2.10.109.10:FF:000001">
    <property type="entry name" value="LexA repressor"/>
    <property type="match status" value="1"/>
</dbReference>
<dbReference type="Gene3D" id="2.10.109.10">
    <property type="entry name" value="Umud Fragment, subunit A"/>
    <property type="match status" value="1"/>
</dbReference>
<evidence type="ECO:0000259" key="15">
    <source>
        <dbReference type="Pfam" id="PF00717"/>
    </source>
</evidence>
<evidence type="ECO:0000256" key="12">
    <source>
        <dbReference type="ARBA" id="ARBA00023236"/>
    </source>
</evidence>
<dbReference type="PANTHER" id="PTHR33516:SF2">
    <property type="entry name" value="LEXA REPRESSOR-RELATED"/>
    <property type="match status" value="1"/>
</dbReference>
<dbReference type="GO" id="GO:0009432">
    <property type="term" value="P:SOS response"/>
    <property type="evidence" value="ECO:0007669"/>
    <property type="project" value="UniProtKB-UniRule"/>
</dbReference>
<keyword evidence="10 13" id="KW-0804">Transcription</keyword>
<dbReference type="GO" id="GO:0045892">
    <property type="term" value="P:negative regulation of DNA-templated transcription"/>
    <property type="evidence" value="ECO:0007669"/>
    <property type="project" value="UniProtKB-UniRule"/>
</dbReference>
<gene>
    <name evidence="13" type="primary">lexA</name>
    <name evidence="17" type="ORF">SAMN05421760_102285</name>
</gene>
<evidence type="ECO:0000256" key="13">
    <source>
        <dbReference type="HAMAP-Rule" id="MF_00015"/>
    </source>
</evidence>
<keyword evidence="18" id="KW-1185">Reference proteome</keyword>
<keyword evidence="5 13" id="KW-0227">DNA damage</keyword>
<dbReference type="Gene3D" id="1.10.10.10">
    <property type="entry name" value="Winged helix-like DNA-binding domain superfamily/Winged helix DNA-binding domain"/>
    <property type="match status" value="1"/>
</dbReference>
<dbReference type="STRING" id="619304.SAMN05421760_102285"/>
<comment type="subunit">
    <text evidence="2 13">Homodimer.</text>
</comment>
<keyword evidence="3 13" id="KW-0678">Repressor</keyword>
<accession>A0A1N7KA02</accession>
<dbReference type="NCBIfam" id="TIGR00498">
    <property type="entry name" value="lexA"/>
    <property type="match status" value="1"/>
</dbReference>
<dbReference type="InterPro" id="IPR036390">
    <property type="entry name" value="WH_DNA-bd_sf"/>
</dbReference>
<evidence type="ECO:0000256" key="9">
    <source>
        <dbReference type="ARBA" id="ARBA00023125"/>
    </source>
</evidence>
<keyword evidence="11 13" id="KW-0234">DNA repair</keyword>
<dbReference type="OrthoDB" id="9802364at2"/>
<dbReference type="PANTHER" id="PTHR33516">
    <property type="entry name" value="LEXA REPRESSOR"/>
    <property type="match status" value="1"/>
</dbReference>
<dbReference type="Pfam" id="PF01726">
    <property type="entry name" value="LexA_DNA_bind"/>
    <property type="match status" value="1"/>
</dbReference>
<dbReference type="InterPro" id="IPR006199">
    <property type="entry name" value="LexA_DNA-bd_dom"/>
</dbReference>
<evidence type="ECO:0000256" key="8">
    <source>
        <dbReference type="ARBA" id="ARBA00023015"/>
    </source>
</evidence>
<dbReference type="GO" id="GO:0003677">
    <property type="term" value="F:DNA binding"/>
    <property type="evidence" value="ECO:0007669"/>
    <property type="project" value="UniProtKB-UniRule"/>
</dbReference>
<keyword evidence="6 13" id="KW-0378">Hydrolase</keyword>
<dbReference type="GO" id="GO:0006508">
    <property type="term" value="P:proteolysis"/>
    <property type="evidence" value="ECO:0007669"/>
    <property type="project" value="InterPro"/>
</dbReference>
<dbReference type="FunFam" id="1.10.10.10:FF:000009">
    <property type="entry name" value="LexA repressor"/>
    <property type="match status" value="1"/>
</dbReference>
<protein>
    <recommendedName>
        <fullName evidence="13">LexA repressor</fullName>
        <ecNumber evidence="13">3.4.21.88</ecNumber>
    </recommendedName>
</protein>
<feature type="domain" description="Peptidase S24/S26A/S26B/S26C" evidence="15">
    <location>
        <begin position="78"/>
        <end position="191"/>
    </location>
</feature>
<evidence type="ECO:0000256" key="2">
    <source>
        <dbReference type="ARBA" id="ARBA00011738"/>
    </source>
</evidence>
<feature type="active site" description="For autocatalytic cleavage activity" evidence="13">
    <location>
        <position position="120"/>
    </location>
</feature>
<reference evidence="18" key="1">
    <citation type="submission" date="2017-01" db="EMBL/GenBank/DDBJ databases">
        <authorList>
            <person name="Varghese N."/>
            <person name="Submissions S."/>
        </authorList>
    </citation>
    <scope>NUCLEOTIDE SEQUENCE [LARGE SCALE GENOMIC DNA]</scope>
    <source>
        <strain evidence="18">DSM 22306</strain>
    </source>
</reference>
<feature type="domain" description="LexA repressor DNA-binding" evidence="16">
    <location>
        <begin position="2"/>
        <end position="64"/>
    </location>
</feature>
<dbReference type="RefSeq" id="WP_054342381.1">
    <property type="nucleotide sequence ID" value="NZ_FTOE01000002.1"/>
</dbReference>
<dbReference type="HAMAP" id="MF_00015">
    <property type="entry name" value="LexA"/>
    <property type="match status" value="1"/>
</dbReference>
<proteinExistence type="inferred from homology"/>
<evidence type="ECO:0000313" key="17">
    <source>
        <dbReference type="EMBL" id="SIS58428.1"/>
    </source>
</evidence>
<evidence type="ECO:0000256" key="7">
    <source>
        <dbReference type="ARBA" id="ARBA00022813"/>
    </source>
</evidence>
<feature type="site" description="Cleavage; by autolysis" evidence="13">
    <location>
        <begin position="85"/>
        <end position="86"/>
    </location>
</feature>
<dbReference type="EC" id="3.4.21.88" evidence="13"/>
<dbReference type="Proteomes" id="UP000185999">
    <property type="component" value="Unassembled WGS sequence"/>
</dbReference>
<dbReference type="CDD" id="cd06529">
    <property type="entry name" value="S24_LexA-like"/>
    <property type="match status" value="1"/>
</dbReference>
<evidence type="ECO:0000256" key="5">
    <source>
        <dbReference type="ARBA" id="ARBA00022763"/>
    </source>
</evidence>
<evidence type="ECO:0000256" key="1">
    <source>
        <dbReference type="ARBA" id="ARBA00007484"/>
    </source>
</evidence>
<dbReference type="InterPro" id="IPR006197">
    <property type="entry name" value="Peptidase_S24_LexA"/>
</dbReference>
<evidence type="ECO:0000313" key="18">
    <source>
        <dbReference type="Proteomes" id="UP000185999"/>
    </source>
</evidence>
<name>A0A1N7KA02_9GAMM</name>
<dbReference type="InterPro" id="IPR015927">
    <property type="entry name" value="Peptidase_S24_S26A/B/C"/>
</dbReference>
<dbReference type="GO" id="GO:0004252">
    <property type="term" value="F:serine-type endopeptidase activity"/>
    <property type="evidence" value="ECO:0007669"/>
    <property type="project" value="UniProtKB-UniRule"/>
</dbReference>
<dbReference type="AlphaFoldDB" id="A0A1N7KA02"/>
<keyword evidence="4 13" id="KW-0235">DNA replication</keyword>
<feature type="active site" description="For autocatalytic cleavage activity" evidence="13">
    <location>
        <position position="157"/>
    </location>
</feature>
<dbReference type="SUPFAM" id="SSF46785">
    <property type="entry name" value="Winged helix' DNA-binding domain"/>
    <property type="match status" value="1"/>
</dbReference>
<organism evidence="17 18">
    <name type="scientific">Neptunomonas antarctica</name>
    <dbReference type="NCBI Taxonomy" id="619304"/>
    <lineage>
        <taxon>Bacteria</taxon>
        <taxon>Pseudomonadati</taxon>
        <taxon>Pseudomonadota</taxon>
        <taxon>Gammaproteobacteria</taxon>
        <taxon>Oceanospirillales</taxon>
        <taxon>Oceanospirillaceae</taxon>
        <taxon>Neptunomonas</taxon>
    </lineage>
</organism>
<comment type="similarity">
    <text evidence="1 13 14">Belongs to the peptidase S24 family.</text>
</comment>
<dbReference type="InterPro" id="IPR039418">
    <property type="entry name" value="LexA-like"/>
</dbReference>
<dbReference type="InterPro" id="IPR050077">
    <property type="entry name" value="LexA_repressor"/>
</dbReference>
<evidence type="ECO:0000256" key="6">
    <source>
        <dbReference type="ARBA" id="ARBA00022801"/>
    </source>
</evidence>
<dbReference type="PRINTS" id="PR00726">
    <property type="entry name" value="LEXASERPTASE"/>
</dbReference>
<comment type="catalytic activity">
    <reaction evidence="13">
        <text>Hydrolysis of Ala-|-Gly bond in repressor LexA.</text>
        <dbReference type="EC" id="3.4.21.88"/>
    </reaction>
</comment>
<evidence type="ECO:0000259" key="16">
    <source>
        <dbReference type="Pfam" id="PF01726"/>
    </source>
</evidence>
<feature type="DNA-binding region" description="H-T-H motif" evidence="13">
    <location>
        <begin position="27"/>
        <end position="47"/>
    </location>
</feature>
<evidence type="ECO:0000256" key="3">
    <source>
        <dbReference type="ARBA" id="ARBA00022491"/>
    </source>
</evidence>
<evidence type="ECO:0000256" key="10">
    <source>
        <dbReference type="ARBA" id="ARBA00023163"/>
    </source>
</evidence>
<dbReference type="InterPro" id="IPR036286">
    <property type="entry name" value="LexA/Signal_pep-like_sf"/>
</dbReference>
<dbReference type="InterPro" id="IPR006200">
    <property type="entry name" value="LexA"/>
</dbReference>
<keyword evidence="9 13" id="KW-0238">DNA-binding</keyword>